<dbReference type="EMBL" id="PHQY01000322">
    <property type="protein sequence ID" value="PJO44928.1"/>
    <property type="molecule type" value="Genomic_DNA"/>
</dbReference>
<proteinExistence type="predicted"/>
<evidence type="ECO:0000313" key="2">
    <source>
        <dbReference type="Proteomes" id="UP000232101"/>
    </source>
</evidence>
<dbReference type="AlphaFoldDB" id="A0A2M9QA32"/>
<organism evidence="1 2">
    <name type="scientific">Lysinibacillus xylanilyticus</name>
    <dbReference type="NCBI Taxonomy" id="582475"/>
    <lineage>
        <taxon>Bacteria</taxon>
        <taxon>Bacillati</taxon>
        <taxon>Bacillota</taxon>
        <taxon>Bacilli</taxon>
        <taxon>Bacillales</taxon>
        <taxon>Bacillaceae</taxon>
        <taxon>Lysinibacillus</taxon>
    </lineage>
</organism>
<dbReference type="SUPFAM" id="SSF52949">
    <property type="entry name" value="Macro domain-like"/>
    <property type="match status" value="1"/>
</dbReference>
<reference evidence="1 2" key="1">
    <citation type="submission" date="2017-11" db="EMBL/GenBank/DDBJ databases">
        <title>Bacterial isolate from king chilli rhizosphere.</title>
        <authorList>
            <person name="Takhelmayum P."/>
            <person name="Sarangthem I."/>
        </authorList>
    </citation>
    <scope>NUCLEOTIDE SEQUENCE [LARGE SCALE GENOMIC DNA]</scope>
    <source>
        <strain evidence="2">t26</strain>
    </source>
</reference>
<dbReference type="Gene3D" id="3.40.220.10">
    <property type="entry name" value="Leucine Aminopeptidase, subunit E, domain 1"/>
    <property type="match status" value="1"/>
</dbReference>
<evidence type="ECO:0000313" key="1">
    <source>
        <dbReference type="EMBL" id="PJO44928.1"/>
    </source>
</evidence>
<sequence>MGGILDRYFLMTGVAESTHYLDPSIEKVSKKMIKTNNFRFGDVFHTGAGNLDFLKGIFLFNLLRYYDTNNITTVALPLLGTGTGKVNKEEVISLYEEMLHDSNTHFNYAKKKNPLEATE</sequence>
<dbReference type="InterPro" id="IPR043472">
    <property type="entry name" value="Macro_dom-like"/>
</dbReference>
<dbReference type="Proteomes" id="UP000232101">
    <property type="component" value="Unassembled WGS sequence"/>
</dbReference>
<dbReference type="RefSeq" id="WP_100542217.1">
    <property type="nucleotide sequence ID" value="NZ_PHQY01000322.1"/>
</dbReference>
<protein>
    <recommendedName>
        <fullName evidence="3">Macro domain-containing protein</fullName>
    </recommendedName>
</protein>
<name>A0A2M9QA32_9BACI</name>
<evidence type="ECO:0008006" key="3">
    <source>
        <dbReference type="Google" id="ProtNLM"/>
    </source>
</evidence>
<comment type="caution">
    <text evidence="1">The sequence shown here is derived from an EMBL/GenBank/DDBJ whole genome shotgun (WGS) entry which is preliminary data.</text>
</comment>
<accession>A0A2M9QA32</accession>
<gene>
    <name evidence="1" type="ORF">CWD94_04380</name>
</gene>